<protein>
    <recommendedName>
        <fullName evidence="5">Zinc finger PHD-type domain-containing protein</fullName>
    </recommendedName>
</protein>
<name>A0AA38VWL8_9ASTR</name>
<dbReference type="PANTHER" id="PTHR32410:SF216">
    <property type="entry name" value="PHORBOL-ESTER_DAG-TYPE DOMAIN-CONTAINING PROTEIN"/>
    <property type="match status" value="1"/>
</dbReference>
<dbReference type="InterPro" id="IPR004146">
    <property type="entry name" value="DC1"/>
</dbReference>
<sequence length="611" mass="70510">MKEINHFSHKDHPLNLVNWETVVGVGDDNDEKKDATRCYGCQEPITSGLAYVCITCSHFLHETCAELAPTFIHHQHPVHPLTLEDNIYTSRWFCNVCGKRHIIGGFSYCCSPCDFDVCVKCVSVAAAQKATAAALEKEALTKLKHKGHPEHTLTLQLRPATFHCDACNIDERDLFYRCDGCEFWIHKTCAFLDPTIHHPGHPNHPLVLVFSLPSNFYNYAYFCAFCNKCIQRNDWLYHCANCRYFAHIKCALNAEYPSTTSDTTGTSVPQEPLGELLHFPMSNAFTDPLKVLNSKKTAQDDEEKKEITNWSHNHTLRLNVEPQGNNTPNSGCSDDIKLCNGCARPISHPYYNCKDGCSFILHKYCAELPLTLEHRLHPNHMLFLVSISRGKRYHRCDGCFSDGNTFMYKCETCKFDLDVNCAFLPNMIKHESHKHPLIQVIDPKPFCKACDNQQSSISYACKECDFQLCIYCAVRSPRSLTHRYCKGHEIPLIYPPIEDHPEEFFCDICEWEMNPMYPLYHCLECRNSFHLFCLTQFDHYANVKHGHSMKFSYHKHPLKFIRRKKTPEYVCFYCNIDSNNRLILECQTGNCPFRVCMACHQKNRWALFVSM</sequence>
<gene>
    <name evidence="6" type="ORF">OSB04_030350</name>
</gene>
<feature type="domain" description="Zinc finger PHD-type" evidence="5">
    <location>
        <begin position="37"/>
        <end position="98"/>
    </location>
</feature>
<dbReference type="Proteomes" id="UP001172457">
    <property type="component" value="Chromosome 8"/>
</dbReference>
<reference evidence="6" key="1">
    <citation type="submission" date="2023-03" db="EMBL/GenBank/DDBJ databases">
        <title>Chromosome-scale reference genome and RAD-based genetic map of yellow starthistle (Centaurea solstitialis) reveal putative structural variation and QTLs associated with invader traits.</title>
        <authorList>
            <person name="Reatini B."/>
            <person name="Cang F.A."/>
            <person name="Jiang Q."/>
            <person name="Mckibben M.T.W."/>
            <person name="Barker M.S."/>
            <person name="Rieseberg L.H."/>
            <person name="Dlugosch K.M."/>
        </authorList>
    </citation>
    <scope>NUCLEOTIDE SEQUENCE</scope>
    <source>
        <strain evidence="6">CAN-66</strain>
        <tissue evidence="6">Leaf</tissue>
    </source>
</reference>
<evidence type="ECO:0000256" key="1">
    <source>
        <dbReference type="ARBA" id="ARBA00022723"/>
    </source>
</evidence>
<dbReference type="InterPro" id="IPR001965">
    <property type="entry name" value="Znf_PHD"/>
</dbReference>
<dbReference type="AlphaFoldDB" id="A0AA38VWL8"/>
<dbReference type="GO" id="GO:0008270">
    <property type="term" value="F:zinc ion binding"/>
    <property type="evidence" value="ECO:0007669"/>
    <property type="project" value="UniProtKB-KW"/>
</dbReference>
<dbReference type="InterPro" id="IPR053192">
    <property type="entry name" value="Vacuole_Formation_Reg"/>
</dbReference>
<organism evidence="6 7">
    <name type="scientific">Centaurea solstitialis</name>
    <name type="common">yellow star-thistle</name>
    <dbReference type="NCBI Taxonomy" id="347529"/>
    <lineage>
        <taxon>Eukaryota</taxon>
        <taxon>Viridiplantae</taxon>
        <taxon>Streptophyta</taxon>
        <taxon>Embryophyta</taxon>
        <taxon>Tracheophyta</taxon>
        <taxon>Spermatophyta</taxon>
        <taxon>Magnoliopsida</taxon>
        <taxon>eudicotyledons</taxon>
        <taxon>Gunneridae</taxon>
        <taxon>Pentapetalae</taxon>
        <taxon>asterids</taxon>
        <taxon>campanulids</taxon>
        <taxon>Asterales</taxon>
        <taxon>Asteraceae</taxon>
        <taxon>Carduoideae</taxon>
        <taxon>Cardueae</taxon>
        <taxon>Centaureinae</taxon>
        <taxon>Centaurea</taxon>
    </lineage>
</organism>
<dbReference type="InterPro" id="IPR046349">
    <property type="entry name" value="C1-like_sf"/>
</dbReference>
<evidence type="ECO:0000313" key="6">
    <source>
        <dbReference type="EMBL" id="KAJ9537617.1"/>
    </source>
</evidence>
<keyword evidence="3" id="KW-0863">Zinc-finger</keyword>
<keyword evidence="7" id="KW-1185">Reference proteome</keyword>
<evidence type="ECO:0000259" key="5">
    <source>
        <dbReference type="SMART" id="SM00249"/>
    </source>
</evidence>
<evidence type="ECO:0000313" key="7">
    <source>
        <dbReference type="Proteomes" id="UP001172457"/>
    </source>
</evidence>
<dbReference type="PANTHER" id="PTHR32410">
    <property type="entry name" value="CYSTEINE/HISTIDINE-RICH C1 DOMAIN FAMILY PROTEIN"/>
    <property type="match status" value="1"/>
</dbReference>
<dbReference type="SMART" id="SM00249">
    <property type="entry name" value="PHD"/>
    <property type="match status" value="3"/>
</dbReference>
<keyword evidence="1" id="KW-0479">Metal-binding</keyword>
<feature type="domain" description="Zinc finger PHD-type" evidence="5">
    <location>
        <begin position="163"/>
        <end position="227"/>
    </location>
</feature>
<dbReference type="Pfam" id="PF03107">
    <property type="entry name" value="C1_2"/>
    <property type="match status" value="8"/>
</dbReference>
<comment type="caution">
    <text evidence="6">The sequence shown here is derived from an EMBL/GenBank/DDBJ whole genome shotgun (WGS) entry which is preliminary data.</text>
</comment>
<dbReference type="EMBL" id="JARYMX010000008">
    <property type="protein sequence ID" value="KAJ9537617.1"/>
    <property type="molecule type" value="Genomic_DNA"/>
</dbReference>
<proteinExistence type="predicted"/>
<keyword evidence="2" id="KW-0677">Repeat</keyword>
<evidence type="ECO:0000256" key="3">
    <source>
        <dbReference type="ARBA" id="ARBA00022771"/>
    </source>
</evidence>
<keyword evidence="4" id="KW-0862">Zinc</keyword>
<evidence type="ECO:0000256" key="2">
    <source>
        <dbReference type="ARBA" id="ARBA00022737"/>
    </source>
</evidence>
<dbReference type="SUPFAM" id="SSF57889">
    <property type="entry name" value="Cysteine-rich domain"/>
    <property type="match status" value="4"/>
</dbReference>
<feature type="domain" description="Zinc finger PHD-type" evidence="5">
    <location>
        <begin position="505"/>
        <end position="575"/>
    </location>
</feature>
<accession>A0AA38VWL8</accession>
<evidence type="ECO:0000256" key="4">
    <source>
        <dbReference type="ARBA" id="ARBA00022833"/>
    </source>
</evidence>